<accession>A0A6A6ANT3</accession>
<reference evidence="2" key="1">
    <citation type="journal article" date="2020" name="Stud. Mycol.">
        <title>101 Dothideomycetes genomes: a test case for predicting lifestyles and emergence of pathogens.</title>
        <authorList>
            <person name="Haridas S."/>
            <person name="Albert R."/>
            <person name="Binder M."/>
            <person name="Bloem J."/>
            <person name="Labutti K."/>
            <person name="Salamov A."/>
            <person name="Andreopoulos B."/>
            <person name="Baker S."/>
            <person name="Barry K."/>
            <person name="Bills G."/>
            <person name="Bluhm B."/>
            <person name="Cannon C."/>
            <person name="Castanera R."/>
            <person name="Culley D."/>
            <person name="Daum C."/>
            <person name="Ezra D."/>
            <person name="Gonzalez J."/>
            <person name="Henrissat B."/>
            <person name="Kuo A."/>
            <person name="Liang C."/>
            <person name="Lipzen A."/>
            <person name="Lutzoni F."/>
            <person name="Magnuson J."/>
            <person name="Mondo S."/>
            <person name="Nolan M."/>
            <person name="Ohm R."/>
            <person name="Pangilinan J."/>
            <person name="Park H.-J."/>
            <person name="Ramirez L."/>
            <person name="Alfaro M."/>
            <person name="Sun H."/>
            <person name="Tritt A."/>
            <person name="Yoshinaga Y."/>
            <person name="Zwiers L.-H."/>
            <person name="Turgeon B."/>
            <person name="Goodwin S."/>
            <person name="Spatafora J."/>
            <person name="Crous P."/>
            <person name="Grigoriev I."/>
        </authorList>
    </citation>
    <scope>NUCLEOTIDE SEQUENCE</scope>
    <source>
        <strain evidence="2">CBS 119687</strain>
    </source>
</reference>
<name>A0A6A6ANT3_9PLEO</name>
<protein>
    <submittedName>
        <fullName evidence="2">Uncharacterized protein</fullName>
    </submittedName>
</protein>
<dbReference type="EMBL" id="ML977500">
    <property type="protein sequence ID" value="KAF2132798.1"/>
    <property type="molecule type" value="Genomic_DNA"/>
</dbReference>
<dbReference type="Proteomes" id="UP000799771">
    <property type="component" value="Unassembled WGS sequence"/>
</dbReference>
<evidence type="ECO:0000313" key="2">
    <source>
        <dbReference type="EMBL" id="KAF2132798.1"/>
    </source>
</evidence>
<sequence>MVEEIRVVFARFEWRRGKAVGALGTCIVLSMSGGVHIHTLGVHGRSAILESKMEGGSAPPDQAEITKKKGPLIPKHPCSLSLPSSPTVVVSRRPRERRHPENAKITPKHTFHPFESETVAWLLPQGCATFFQTLRDHAARPIIIQRAYASDVRWHPHLSRKV</sequence>
<evidence type="ECO:0000256" key="1">
    <source>
        <dbReference type="SAM" id="MobiDB-lite"/>
    </source>
</evidence>
<evidence type="ECO:0000313" key="3">
    <source>
        <dbReference type="Proteomes" id="UP000799771"/>
    </source>
</evidence>
<keyword evidence="3" id="KW-1185">Reference proteome</keyword>
<feature type="region of interest" description="Disordered" evidence="1">
    <location>
        <begin position="52"/>
        <end position="71"/>
    </location>
</feature>
<dbReference type="AlphaFoldDB" id="A0A6A6ANT3"/>
<dbReference type="GeneID" id="54402749"/>
<gene>
    <name evidence="2" type="ORF">P153DRAFT_173851</name>
</gene>
<organism evidence="2 3">
    <name type="scientific">Dothidotthia symphoricarpi CBS 119687</name>
    <dbReference type="NCBI Taxonomy" id="1392245"/>
    <lineage>
        <taxon>Eukaryota</taxon>
        <taxon>Fungi</taxon>
        <taxon>Dikarya</taxon>
        <taxon>Ascomycota</taxon>
        <taxon>Pezizomycotina</taxon>
        <taxon>Dothideomycetes</taxon>
        <taxon>Pleosporomycetidae</taxon>
        <taxon>Pleosporales</taxon>
        <taxon>Dothidotthiaceae</taxon>
        <taxon>Dothidotthia</taxon>
    </lineage>
</organism>
<proteinExistence type="predicted"/>
<dbReference type="RefSeq" id="XP_033527185.1">
    <property type="nucleotide sequence ID" value="XM_033662317.1"/>
</dbReference>